<reference evidence="7" key="1">
    <citation type="journal article" date="2015" name="PLoS Genet.">
        <title>Genome Sequence and Transcriptome Analyses of Chrysochromulina tobin: Metabolic Tools for Enhanced Algal Fitness in the Prominent Order Prymnesiales (Haptophyceae).</title>
        <authorList>
            <person name="Hovde B.T."/>
            <person name="Deodato C.R."/>
            <person name="Hunsperger H.M."/>
            <person name="Ryken S.A."/>
            <person name="Yost W."/>
            <person name="Jha R.K."/>
            <person name="Patterson J."/>
            <person name="Monnat R.J. Jr."/>
            <person name="Barlow S.B."/>
            <person name="Starkenburg S.R."/>
            <person name="Cattolico R.A."/>
        </authorList>
    </citation>
    <scope>NUCLEOTIDE SEQUENCE</scope>
    <source>
        <strain evidence="7">CCMP291</strain>
    </source>
</reference>
<evidence type="ECO:0000256" key="4">
    <source>
        <dbReference type="ARBA" id="ARBA00029851"/>
    </source>
</evidence>
<comment type="caution">
    <text evidence="6">The sequence shown here is derived from an EMBL/GenBank/DDBJ whole genome shotgun (WGS) entry which is preliminary data.</text>
</comment>
<evidence type="ECO:0000256" key="3">
    <source>
        <dbReference type="ARBA" id="ARBA00023242"/>
    </source>
</evidence>
<dbReference type="EMBL" id="JWZX01002696">
    <property type="protein sequence ID" value="KOO27592.1"/>
    <property type="molecule type" value="Genomic_DNA"/>
</dbReference>
<comment type="subcellular location">
    <subcellularLocation>
        <location evidence="1">Nucleus</location>
    </subcellularLocation>
</comment>
<dbReference type="OrthoDB" id="2013972at2759"/>
<evidence type="ECO:0000313" key="6">
    <source>
        <dbReference type="EMBL" id="KOO27592.1"/>
    </source>
</evidence>
<dbReference type="PROSITE" id="PS50082">
    <property type="entry name" value="WD_REPEATS_2"/>
    <property type="match status" value="2"/>
</dbReference>
<keyword evidence="7" id="KW-1185">Reference proteome</keyword>
<dbReference type="GO" id="GO:0005848">
    <property type="term" value="C:mRNA cleavage stimulating factor complex"/>
    <property type="evidence" value="ECO:0007669"/>
    <property type="project" value="InterPro"/>
</dbReference>
<name>A0A0M0JMQ8_9EUKA</name>
<dbReference type="SUPFAM" id="SSF50998">
    <property type="entry name" value="Quinoprotein alcohol dehydrogenase-like"/>
    <property type="match status" value="1"/>
</dbReference>
<dbReference type="InterPro" id="IPR011047">
    <property type="entry name" value="Quinoprotein_ADH-like_sf"/>
</dbReference>
<accession>A0A0M0JMQ8</accession>
<dbReference type="PANTHER" id="PTHR44133">
    <property type="entry name" value="CLEAVAGE STIMULATION FACTOR SUBUNIT 1"/>
    <property type="match status" value="1"/>
</dbReference>
<sequence length="258" mass="26610">MDRAALYKLVVAQLADDGYHGAAQAVSQATGTPGPSVLSLPSHALHGLLSGSPKVDALAPAVSLLRSPAVAPYRPRMAESVGAHRAVVRFSADGKQLAVGTSDGLVHVLDADALLAGKGSAESAMRRFTDHAAAVNDLDYHPSGKQLVSASDDNNLHFYDVASATAHSVPLRTCTDTHPSAARRVAAFSHDEALVLSADETTGAVVLWSSTTAEPAGRCLGHTRPVFSLAHAPTCAAFVSTDEEGALRVWAPGAVPGR</sequence>
<evidence type="ECO:0000256" key="1">
    <source>
        <dbReference type="ARBA" id="ARBA00004123"/>
    </source>
</evidence>
<dbReference type="GO" id="GO:0003723">
    <property type="term" value="F:RNA binding"/>
    <property type="evidence" value="ECO:0007669"/>
    <property type="project" value="TreeGrafter"/>
</dbReference>
<gene>
    <name evidence="6" type="ORF">Ctob_002611</name>
</gene>
<feature type="repeat" description="WD" evidence="5">
    <location>
        <begin position="128"/>
        <end position="169"/>
    </location>
</feature>
<keyword evidence="5" id="KW-0853">WD repeat</keyword>
<keyword evidence="2" id="KW-0507">mRNA processing</keyword>
<keyword evidence="3" id="KW-0539">Nucleus</keyword>
<feature type="repeat" description="WD" evidence="5">
    <location>
        <begin position="219"/>
        <end position="250"/>
    </location>
</feature>
<dbReference type="InterPro" id="IPR044633">
    <property type="entry name" value="CstF1-like"/>
</dbReference>
<organism evidence="6 7">
    <name type="scientific">Chrysochromulina tobinii</name>
    <dbReference type="NCBI Taxonomy" id="1460289"/>
    <lineage>
        <taxon>Eukaryota</taxon>
        <taxon>Haptista</taxon>
        <taxon>Haptophyta</taxon>
        <taxon>Prymnesiophyceae</taxon>
        <taxon>Prymnesiales</taxon>
        <taxon>Chrysochromulinaceae</taxon>
        <taxon>Chrysochromulina</taxon>
    </lineage>
</organism>
<dbReference type="InterPro" id="IPR001680">
    <property type="entry name" value="WD40_rpt"/>
</dbReference>
<dbReference type="Proteomes" id="UP000037460">
    <property type="component" value="Unassembled WGS sequence"/>
</dbReference>
<evidence type="ECO:0000256" key="2">
    <source>
        <dbReference type="ARBA" id="ARBA00022664"/>
    </source>
</evidence>
<protein>
    <recommendedName>
        <fullName evidence="4">Cleavage stimulation factor 50 kDa subunit</fullName>
    </recommendedName>
</protein>
<evidence type="ECO:0000313" key="7">
    <source>
        <dbReference type="Proteomes" id="UP000037460"/>
    </source>
</evidence>
<proteinExistence type="predicted"/>
<dbReference type="InterPro" id="IPR015943">
    <property type="entry name" value="WD40/YVTN_repeat-like_dom_sf"/>
</dbReference>
<dbReference type="PROSITE" id="PS50294">
    <property type="entry name" value="WD_REPEATS_REGION"/>
    <property type="match status" value="1"/>
</dbReference>
<dbReference type="AlphaFoldDB" id="A0A0M0JMQ8"/>
<dbReference type="PANTHER" id="PTHR44133:SF2">
    <property type="entry name" value="CLEAVAGE STIMULATION FACTOR SUBUNIT 1"/>
    <property type="match status" value="1"/>
</dbReference>
<dbReference type="GO" id="GO:0031124">
    <property type="term" value="P:mRNA 3'-end processing"/>
    <property type="evidence" value="ECO:0007669"/>
    <property type="project" value="InterPro"/>
</dbReference>
<evidence type="ECO:0000256" key="5">
    <source>
        <dbReference type="PROSITE-ProRule" id="PRU00221"/>
    </source>
</evidence>
<dbReference type="Pfam" id="PF00400">
    <property type="entry name" value="WD40"/>
    <property type="match status" value="2"/>
</dbReference>
<dbReference type="SMART" id="SM00320">
    <property type="entry name" value="WD40"/>
    <property type="match status" value="4"/>
</dbReference>
<dbReference type="Gene3D" id="2.130.10.10">
    <property type="entry name" value="YVTN repeat-like/Quinoprotein amine dehydrogenase"/>
    <property type="match status" value="2"/>
</dbReference>